<keyword evidence="3" id="KW-1185">Reference proteome</keyword>
<organism evidence="2 3">
    <name type="scientific">Nepenthes gracilis</name>
    <name type="common">Slender pitcher plant</name>
    <dbReference type="NCBI Taxonomy" id="150966"/>
    <lineage>
        <taxon>Eukaryota</taxon>
        <taxon>Viridiplantae</taxon>
        <taxon>Streptophyta</taxon>
        <taxon>Embryophyta</taxon>
        <taxon>Tracheophyta</taxon>
        <taxon>Spermatophyta</taxon>
        <taxon>Magnoliopsida</taxon>
        <taxon>eudicotyledons</taxon>
        <taxon>Gunneridae</taxon>
        <taxon>Pentapetalae</taxon>
        <taxon>Caryophyllales</taxon>
        <taxon>Nepenthaceae</taxon>
        <taxon>Nepenthes</taxon>
    </lineage>
</organism>
<evidence type="ECO:0000313" key="2">
    <source>
        <dbReference type="EMBL" id="GMH20065.1"/>
    </source>
</evidence>
<feature type="region of interest" description="Disordered" evidence="1">
    <location>
        <begin position="146"/>
        <end position="165"/>
    </location>
</feature>
<accession>A0AAD3SZI1</accession>
<gene>
    <name evidence="2" type="ORF">Nepgr_021906</name>
</gene>
<evidence type="ECO:0000313" key="3">
    <source>
        <dbReference type="Proteomes" id="UP001279734"/>
    </source>
</evidence>
<dbReference type="EMBL" id="BSYO01000021">
    <property type="protein sequence ID" value="GMH20065.1"/>
    <property type="molecule type" value="Genomic_DNA"/>
</dbReference>
<dbReference type="Proteomes" id="UP001279734">
    <property type="component" value="Unassembled WGS sequence"/>
</dbReference>
<dbReference type="SMART" id="SM00386">
    <property type="entry name" value="HAT"/>
    <property type="match status" value="5"/>
</dbReference>
<dbReference type="InterPro" id="IPR003107">
    <property type="entry name" value="HAT"/>
</dbReference>
<comment type="caution">
    <text evidence="2">The sequence shown here is derived from an EMBL/GenBank/DDBJ whole genome shotgun (WGS) entry which is preliminary data.</text>
</comment>
<dbReference type="PANTHER" id="PTHR26312:SF217">
    <property type="entry name" value="N-ACETYLGLUCOSAMINE TRANSFERASE, OGT PROTEIN, PUTATIVE-RELATED"/>
    <property type="match status" value="1"/>
</dbReference>
<name>A0AAD3SZI1_NEPGR</name>
<dbReference type="PANTHER" id="PTHR26312">
    <property type="entry name" value="TETRATRICOPEPTIDE REPEAT PROTEIN 5"/>
    <property type="match status" value="1"/>
</dbReference>
<dbReference type="GO" id="GO:0006396">
    <property type="term" value="P:RNA processing"/>
    <property type="evidence" value="ECO:0007669"/>
    <property type="project" value="InterPro"/>
</dbReference>
<dbReference type="Gene3D" id="1.25.40.10">
    <property type="entry name" value="Tetratricopeptide repeat domain"/>
    <property type="match status" value="2"/>
</dbReference>
<sequence length="552" mass="61448">MLLKTSSAPVVQTLTFLEYPKRDHFNSNSSNSSRSGRRRRINSSNRLLILDHSVSILLSFNHNNLISSSLISYPNSVSPKFDKKPIYNSLKSFRRAFSDSSLGELLAFGSCNISHLGNHSGGFLNFQQKPRQSMLESSPSFKIYDTRTGVEGEEESERGSEAEGKGSLLVRTATIADRIEAVGSCDFSFAKSDMGLIEEGEEEEEGVIINGVENLGGEEVEPASPPMYLAAGLGVDDSGSIVANFLESEKVEEYYRRLVEEYPSQPLILVNYAKLLQSKGDLHGAEDYYFRATVADPGDGGILSQYARLVWELHHDHERASKYFERAAQAAPQDSHVLASYASFLWEVEDGDREEDYANKDNAQIKNQIEDNSRKERMIEIEEAQRSLSPSLNLVEGLGNGIPGSGGGNGICNSTTGGSSENINIDEYYRRMVEENPSNPLFLRNYAHFLHQSKGDLHGAEEYYSRAVLADPQDGDILLQYAKLVWELYHDRYKALCYFERAAQADPGDSIILGAYAYFLWTTGEDEDEEDNEEVEQLNTVEFTASNLAVAS</sequence>
<dbReference type="AlphaFoldDB" id="A0AAD3SZI1"/>
<dbReference type="InterPro" id="IPR011990">
    <property type="entry name" value="TPR-like_helical_dom_sf"/>
</dbReference>
<reference evidence="2" key="1">
    <citation type="submission" date="2023-05" db="EMBL/GenBank/DDBJ databases">
        <title>Nepenthes gracilis genome sequencing.</title>
        <authorList>
            <person name="Fukushima K."/>
        </authorList>
    </citation>
    <scope>NUCLEOTIDE SEQUENCE</scope>
    <source>
        <strain evidence="2">SING2019-196</strain>
    </source>
</reference>
<evidence type="ECO:0000256" key="1">
    <source>
        <dbReference type="SAM" id="MobiDB-lite"/>
    </source>
</evidence>
<protein>
    <submittedName>
        <fullName evidence="2">Uncharacterized protein</fullName>
    </submittedName>
</protein>
<proteinExistence type="predicted"/>
<dbReference type="SUPFAM" id="SSF48452">
    <property type="entry name" value="TPR-like"/>
    <property type="match status" value="2"/>
</dbReference>